<reference evidence="10" key="1">
    <citation type="submission" date="2014-11" db="EMBL/GenBank/DDBJ databases">
        <authorList>
            <person name="Otto D Thomas"/>
            <person name="Naeem Raeece"/>
        </authorList>
    </citation>
    <scope>NUCLEOTIDE SEQUENCE</scope>
</reference>
<dbReference type="AlphaFoldDB" id="A0A0G4I751"/>
<dbReference type="GO" id="GO:0005507">
    <property type="term" value="F:copper ion binding"/>
    <property type="evidence" value="ECO:0007669"/>
    <property type="project" value="InterPro"/>
</dbReference>
<evidence type="ECO:0008006" key="11">
    <source>
        <dbReference type="Google" id="ProtNLM"/>
    </source>
</evidence>
<feature type="domain" description="Plastocyanin-like" evidence="8">
    <location>
        <begin position="471"/>
        <end position="518"/>
    </location>
</feature>
<dbReference type="Gene3D" id="2.60.40.420">
    <property type="entry name" value="Cupredoxins - blue copper proteins"/>
    <property type="match status" value="3"/>
</dbReference>
<dbReference type="Pfam" id="PF00394">
    <property type="entry name" value="Cu-oxidase"/>
    <property type="match status" value="1"/>
</dbReference>
<feature type="chain" id="PRO_5005192219" description="Plastocyanin-like domain-containing protein" evidence="6">
    <location>
        <begin position="27"/>
        <end position="732"/>
    </location>
</feature>
<dbReference type="InterPro" id="IPR045087">
    <property type="entry name" value="Cu-oxidase_fam"/>
</dbReference>
<dbReference type="CDD" id="cd13858">
    <property type="entry name" value="CuRO_1_tcLCC2_insect_like"/>
    <property type="match status" value="1"/>
</dbReference>
<dbReference type="Pfam" id="PF07731">
    <property type="entry name" value="Cu-oxidase_2"/>
    <property type="match status" value="2"/>
</dbReference>
<dbReference type="VEuPathDB" id="CryptoDB:Cvel_11504"/>
<sequence length="732" mass="83193">MNMRVKMSSGLIRLLCIFPVLSLSRAETVKFDFDLRDWDVDFLRPTVSTKTLCKSKGNIFAPCGGFASPTARELPFSIPQENLKAAQLVNGQYPGPLVEAFEGDDVEITVRNNLHASGTTIHWHGLHQRGTPFMDGAHGVTQAPIMPGQNFTYKFKAEPAGTFYWHSHMDALQQSRGVKGPLVVKKRDEDEPFRDMYDEEMTVMVSDEWRDPETCFKVDGAMPGNPVCSDSVYASFNGQWGDGTEEYPYPLLTVEKGKCYRMRWINSGGNAENFIIDIEGHNMTMISVDGADVKPVQVRSFNIHNGERTDVVMCADQEEGFYKVTATYDYGCTMLEGKAFTPPGFHPVKACKWYAFIHYKGTKTPLPKKHIPWPPHYEEPAGTGGGSRPKPVEGEEFDTTLRKGWAVAEPLLDEDPLDDEPDLRLVMNVGLTGDTSITAEDIPTSRGRWYNDIEGQTRTWHHPQTPLLHTKGQCGAEETPFVTIPENVTTVELVINNLSPTEHVMHMHGGYFRVINFADFEWCSINKTACFVMPQQLNPCPAEDREFGDLAHKWTNVPDFRVEVGKYPFRLPRLNLPLYWGCKYNEQKDKKFQNLQKPMYKDTMSLWQRSWAVIRFRADNPGMWLFHCHLQPHIPLGMIMAFNVQPNQQPPIPPEVPTSGECPVWSWANVYEKRAEHLLKLAALTRSVYPQSPADMKKQNSRMESTLDSEEKEGEGAEPRKRTDYFFSDFLP</sequence>
<dbReference type="InterPro" id="IPR011706">
    <property type="entry name" value="Cu-oxidase_C"/>
</dbReference>
<feature type="domain" description="Plastocyanin-like" evidence="7">
    <location>
        <begin position="200"/>
        <end position="329"/>
    </location>
</feature>
<keyword evidence="4" id="KW-0186">Copper</keyword>
<dbReference type="PhylomeDB" id="A0A0G4I751"/>
<dbReference type="PROSITE" id="PS00080">
    <property type="entry name" value="MULTICOPPER_OXIDASE2"/>
    <property type="match status" value="1"/>
</dbReference>
<feature type="region of interest" description="Disordered" evidence="5">
    <location>
        <begin position="370"/>
        <end position="395"/>
    </location>
</feature>
<evidence type="ECO:0000256" key="2">
    <source>
        <dbReference type="ARBA" id="ARBA00022723"/>
    </source>
</evidence>
<keyword evidence="2" id="KW-0479">Metal-binding</keyword>
<dbReference type="PANTHER" id="PTHR11709">
    <property type="entry name" value="MULTI-COPPER OXIDASE"/>
    <property type="match status" value="1"/>
</dbReference>
<evidence type="ECO:0000259" key="9">
    <source>
        <dbReference type="Pfam" id="PF07732"/>
    </source>
</evidence>
<gene>
    <name evidence="10" type="ORF">Cvel_11504</name>
</gene>
<evidence type="ECO:0000256" key="3">
    <source>
        <dbReference type="ARBA" id="ARBA00023002"/>
    </source>
</evidence>
<evidence type="ECO:0000256" key="6">
    <source>
        <dbReference type="SAM" id="SignalP"/>
    </source>
</evidence>
<feature type="compositionally biased region" description="Basic and acidic residues" evidence="5">
    <location>
        <begin position="714"/>
        <end position="724"/>
    </location>
</feature>
<dbReference type="SUPFAM" id="SSF49503">
    <property type="entry name" value="Cupredoxins"/>
    <property type="match status" value="3"/>
</dbReference>
<dbReference type="InterPro" id="IPR008972">
    <property type="entry name" value="Cupredoxin"/>
</dbReference>
<name>A0A0G4I751_9ALVE</name>
<feature type="domain" description="Plastocyanin-like" evidence="9">
    <location>
        <begin position="82"/>
        <end position="188"/>
    </location>
</feature>
<dbReference type="InterPro" id="IPR002355">
    <property type="entry name" value="Cu_oxidase_Cu_BS"/>
</dbReference>
<accession>A0A0G4I751</accession>
<dbReference type="Pfam" id="PF07732">
    <property type="entry name" value="Cu-oxidase_3"/>
    <property type="match status" value="1"/>
</dbReference>
<proteinExistence type="inferred from homology"/>
<comment type="similarity">
    <text evidence="1">Belongs to the multicopper oxidase family.</text>
</comment>
<dbReference type="GO" id="GO:0016491">
    <property type="term" value="F:oxidoreductase activity"/>
    <property type="evidence" value="ECO:0007669"/>
    <property type="project" value="UniProtKB-KW"/>
</dbReference>
<organism evidence="10">
    <name type="scientific">Chromera velia CCMP2878</name>
    <dbReference type="NCBI Taxonomy" id="1169474"/>
    <lineage>
        <taxon>Eukaryota</taxon>
        <taxon>Sar</taxon>
        <taxon>Alveolata</taxon>
        <taxon>Colpodellida</taxon>
        <taxon>Chromeraceae</taxon>
        <taxon>Chromera</taxon>
    </lineage>
</organism>
<evidence type="ECO:0000259" key="7">
    <source>
        <dbReference type="Pfam" id="PF00394"/>
    </source>
</evidence>
<dbReference type="InterPro" id="IPR011707">
    <property type="entry name" value="Cu-oxidase-like_N"/>
</dbReference>
<evidence type="ECO:0000256" key="1">
    <source>
        <dbReference type="ARBA" id="ARBA00010609"/>
    </source>
</evidence>
<dbReference type="PANTHER" id="PTHR11709:SF394">
    <property type="entry name" value="FI03373P-RELATED"/>
    <property type="match status" value="1"/>
</dbReference>
<feature type="domain" description="Plastocyanin-like" evidence="8">
    <location>
        <begin position="586"/>
        <end position="647"/>
    </location>
</feature>
<dbReference type="EMBL" id="CDMZ01005367">
    <property type="protein sequence ID" value="CEM52777.1"/>
    <property type="molecule type" value="Genomic_DNA"/>
</dbReference>
<evidence type="ECO:0000256" key="5">
    <source>
        <dbReference type="SAM" id="MobiDB-lite"/>
    </source>
</evidence>
<feature type="region of interest" description="Disordered" evidence="5">
    <location>
        <begin position="692"/>
        <end position="732"/>
    </location>
</feature>
<protein>
    <recommendedName>
        <fullName evidence="11">Plastocyanin-like domain-containing protein</fullName>
    </recommendedName>
</protein>
<evidence type="ECO:0000313" key="10">
    <source>
        <dbReference type="EMBL" id="CEM52777.1"/>
    </source>
</evidence>
<keyword evidence="6" id="KW-0732">Signal</keyword>
<evidence type="ECO:0000256" key="4">
    <source>
        <dbReference type="ARBA" id="ARBA00023008"/>
    </source>
</evidence>
<feature type="signal peptide" evidence="6">
    <location>
        <begin position="1"/>
        <end position="26"/>
    </location>
</feature>
<dbReference type="InterPro" id="IPR001117">
    <property type="entry name" value="Cu-oxidase_2nd"/>
</dbReference>
<keyword evidence="3" id="KW-0560">Oxidoreductase</keyword>
<evidence type="ECO:0000259" key="8">
    <source>
        <dbReference type="Pfam" id="PF07731"/>
    </source>
</evidence>